<dbReference type="InterPro" id="IPR011989">
    <property type="entry name" value="ARM-like"/>
</dbReference>
<sequence>MPRGPLCCRSSSLQSLADLRSTPHFPFSGELDLAVGGAVESMGPEVVLAAVPLNITGYKYHPKHEDALLSLYRSSRLQSEQKMAAPPHANCKRIILGCSCNSQRLGLQIHVFPGIWSMLPGFCTCPVDLMASFKGVARTLGMAINERPDLRLTVCQALRTLINKSCSTAEEKAELGRFSKNFLPILFNVYSQQPAEGESGTYRMAVLDTIKVYLTVTDMQAKEPGMQKKAYRVLEEMCGAERDECKSFVVSNLETLKIVLLDTLKNASSPAKRVRSLYREEDILYARVLFIFSSDYFVLGFPQPRLKCLIHIVKRLNEEHKGFITALLPEVIICTKEVSVGARKNAYSLLVEIGSAFVRFCGNKKGLTGSVTMITCTVLALTRLVFEYKDSIEVSIMEQLLQNICLLLSSRTREVVKAALGFIKVILFIMDPKALGSHVTIMV</sequence>
<keyword evidence="4" id="KW-1185">Reference proteome</keyword>
<organism evidence="3 4">
    <name type="scientific">Goodea atripinnis</name>
    <dbReference type="NCBI Taxonomy" id="208336"/>
    <lineage>
        <taxon>Eukaryota</taxon>
        <taxon>Metazoa</taxon>
        <taxon>Chordata</taxon>
        <taxon>Craniata</taxon>
        <taxon>Vertebrata</taxon>
        <taxon>Euteleostomi</taxon>
        <taxon>Actinopterygii</taxon>
        <taxon>Neopterygii</taxon>
        <taxon>Teleostei</taxon>
        <taxon>Neoteleostei</taxon>
        <taxon>Acanthomorphata</taxon>
        <taxon>Ovalentaria</taxon>
        <taxon>Atherinomorphae</taxon>
        <taxon>Cyprinodontiformes</taxon>
        <taxon>Goodeidae</taxon>
        <taxon>Goodea</taxon>
    </lineage>
</organism>
<dbReference type="PANTHER" id="PTHR48287">
    <property type="entry name" value="ARM REPEAT SUPERFAMILY PROTEIN"/>
    <property type="match status" value="1"/>
</dbReference>
<proteinExistence type="inferred from homology"/>
<evidence type="ECO:0000256" key="1">
    <source>
        <dbReference type="ARBA" id="ARBA00007690"/>
    </source>
</evidence>
<dbReference type="InterPro" id="IPR016024">
    <property type="entry name" value="ARM-type_fold"/>
</dbReference>
<dbReference type="InterPro" id="IPR052087">
    <property type="entry name" value="RRP12"/>
</dbReference>
<dbReference type="SUPFAM" id="SSF48371">
    <property type="entry name" value="ARM repeat"/>
    <property type="match status" value="1"/>
</dbReference>
<name>A0ABV0PZF7_9TELE</name>
<reference evidence="3 4" key="1">
    <citation type="submission" date="2021-06" db="EMBL/GenBank/DDBJ databases">
        <authorList>
            <person name="Palmer J.M."/>
        </authorList>
    </citation>
    <scope>NUCLEOTIDE SEQUENCE [LARGE SCALE GENOMIC DNA]</scope>
    <source>
        <strain evidence="3 4">GA_2019</strain>
        <tissue evidence="3">Muscle</tissue>
    </source>
</reference>
<evidence type="ECO:0000313" key="3">
    <source>
        <dbReference type="EMBL" id="MEQ2188859.1"/>
    </source>
</evidence>
<feature type="domain" description="RRP12 HEAT" evidence="2">
    <location>
        <begin position="12"/>
        <end position="192"/>
    </location>
</feature>
<dbReference type="Pfam" id="PF08161">
    <property type="entry name" value="RRP12_HEAT"/>
    <property type="match status" value="1"/>
</dbReference>
<protein>
    <recommendedName>
        <fullName evidence="2">RRP12 HEAT domain-containing protein</fullName>
    </recommendedName>
</protein>
<comment type="similarity">
    <text evidence="1">Belongs to the RRP12 family.</text>
</comment>
<dbReference type="Gene3D" id="1.25.10.10">
    <property type="entry name" value="Leucine-rich Repeat Variant"/>
    <property type="match status" value="1"/>
</dbReference>
<dbReference type="PANTHER" id="PTHR48287:SF1">
    <property type="entry name" value="ARM REPEAT SUPERFAMILY PROTEIN"/>
    <property type="match status" value="1"/>
</dbReference>
<evidence type="ECO:0000313" key="4">
    <source>
        <dbReference type="Proteomes" id="UP001476798"/>
    </source>
</evidence>
<accession>A0ABV0PZF7</accession>
<dbReference type="Proteomes" id="UP001476798">
    <property type="component" value="Unassembled WGS sequence"/>
</dbReference>
<gene>
    <name evidence="3" type="ORF">GOODEAATRI_019278</name>
</gene>
<dbReference type="InterPro" id="IPR012978">
    <property type="entry name" value="HEAT_RRP12"/>
</dbReference>
<dbReference type="EMBL" id="JAHRIO010091661">
    <property type="protein sequence ID" value="MEQ2188859.1"/>
    <property type="molecule type" value="Genomic_DNA"/>
</dbReference>
<evidence type="ECO:0000259" key="2">
    <source>
        <dbReference type="Pfam" id="PF08161"/>
    </source>
</evidence>
<comment type="caution">
    <text evidence="3">The sequence shown here is derived from an EMBL/GenBank/DDBJ whole genome shotgun (WGS) entry which is preliminary data.</text>
</comment>